<evidence type="ECO:0000313" key="1">
    <source>
        <dbReference type="EMBL" id="BBL45519.1"/>
    </source>
</evidence>
<dbReference type="GeneID" id="74568303"/>
<name>A0A915WRR9_9ARCH</name>
<evidence type="ECO:0000313" key="2">
    <source>
        <dbReference type="Proteomes" id="UP001055553"/>
    </source>
</evidence>
<reference evidence="2" key="1">
    <citation type="journal article" date="2022" name="Int. J. Syst. Evol. Microbiol.">
        <title>Nanobdella aerobiophila gen. nov., sp. nov., a thermoacidophilic, obligate ectosymbiotic archaeon, and proposal of Nanobdellaceae fam. nov., Nanobdellales ord. nov. and Nanobdellia class. nov.</title>
        <authorList>
            <person name="Kato S."/>
            <person name="Ogasawara A."/>
            <person name="Itoh T."/>
            <person name="Sakai H.D."/>
            <person name="Shimizu M."/>
            <person name="Yuki M."/>
            <person name="Kaneko M."/>
            <person name="Takashina T."/>
            <person name="Ohkuma M."/>
        </authorList>
    </citation>
    <scope>NUCLEOTIDE SEQUENCE [LARGE SCALE GENOMIC DNA]</scope>
    <source>
        <strain evidence="2">MJ1</strain>
    </source>
</reference>
<protein>
    <submittedName>
        <fullName evidence="1">Uncharacterized protein</fullName>
    </submittedName>
</protein>
<dbReference type="RefSeq" id="WP_258393545.1">
    <property type="nucleotide sequence ID" value="NZ_AP019769.1"/>
</dbReference>
<dbReference type="KEGG" id="naer:MJ1_0355"/>
<accession>A0A915WRR9</accession>
<sequence length="149" mass="17813">MDNIAEILIINKKVSFNTIRKKFKYIGSYYGKLGSNEDEIKDILNKNIFEIYNIIRKNIIEPLNIEILEDISIENLDFKRLNDFLYYGIHLEDAMHLLIALKYKEIYGDRVIFITEDDALYSIRERFREKFDIIITKANKEKILEIIKN</sequence>
<proteinExistence type="predicted"/>
<dbReference type="AlphaFoldDB" id="A0A915WRR9"/>
<dbReference type="EMBL" id="AP019769">
    <property type="protein sequence ID" value="BBL45519.1"/>
    <property type="molecule type" value="Genomic_DNA"/>
</dbReference>
<organism evidence="1 2">
    <name type="scientific">Nanobdella aerobiophila</name>
    <dbReference type="NCBI Taxonomy" id="2586965"/>
    <lineage>
        <taxon>Archaea</taxon>
        <taxon>Nanobdellota</taxon>
        <taxon>Nanobdellia</taxon>
        <taxon>Nanobdellales</taxon>
        <taxon>Nanobdellaceae</taxon>
        <taxon>Nanobdella</taxon>
    </lineage>
</organism>
<dbReference type="Proteomes" id="UP001055553">
    <property type="component" value="Chromosome"/>
</dbReference>
<gene>
    <name evidence="1" type="ORF">MJ1_0355</name>
</gene>
<keyword evidence="2" id="KW-1185">Reference proteome</keyword>